<accession>A0A917Q437</accession>
<evidence type="ECO:0008006" key="4">
    <source>
        <dbReference type="Google" id="ProtNLM"/>
    </source>
</evidence>
<dbReference type="Proteomes" id="UP000635983">
    <property type="component" value="Unassembled WGS sequence"/>
</dbReference>
<comment type="caution">
    <text evidence="2">The sequence shown here is derived from an EMBL/GenBank/DDBJ whole genome shotgun (WGS) entry which is preliminary data.</text>
</comment>
<sequence>MSAVTRLSAAVALIGTIALPLAAAADEPRYNQISLRAEVSQQVARDRMEVTLYSEAQDKDPAKLAAQITQTMNEALATARKAKDVKVSLAGRSSYPVYEEKGKSIIAWRERAELRLEGSDFAVLSKLTGELLGDLSMGNMTFSVSDQTRKQSEDALIKQAVDAFKARAQITTEALGGKTYKLVSLNLNSSGYQPPMRMQAMAKSARMDATPEIEAGTSDVTVNADGVIEVEMP</sequence>
<evidence type="ECO:0000313" key="3">
    <source>
        <dbReference type="Proteomes" id="UP000635983"/>
    </source>
</evidence>
<dbReference type="Gene3D" id="3.30.70.2970">
    <property type="entry name" value="Protein of unknown function (DUF541), domain 2"/>
    <property type="match status" value="1"/>
</dbReference>
<feature type="signal peptide" evidence="1">
    <location>
        <begin position="1"/>
        <end position="25"/>
    </location>
</feature>
<dbReference type="InterPro" id="IPR007497">
    <property type="entry name" value="SIMPL/DUF541"/>
</dbReference>
<protein>
    <recommendedName>
        <fullName evidence="4">DUF541 domain-containing protein</fullName>
    </recommendedName>
</protein>
<dbReference type="Pfam" id="PF04402">
    <property type="entry name" value="SIMPL"/>
    <property type="match status" value="1"/>
</dbReference>
<evidence type="ECO:0000256" key="1">
    <source>
        <dbReference type="SAM" id="SignalP"/>
    </source>
</evidence>
<keyword evidence="1" id="KW-0732">Signal</keyword>
<dbReference type="PANTHER" id="PTHR34387">
    <property type="entry name" value="SLR1258 PROTEIN"/>
    <property type="match status" value="1"/>
</dbReference>
<dbReference type="AlphaFoldDB" id="A0A917Q437"/>
<reference evidence="2" key="2">
    <citation type="submission" date="2020-09" db="EMBL/GenBank/DDBJ databases">
        <authorList>
            <person name="Sun Q."/>
            <person name="Ohkuma M."/>
        </authorList>
    </citation>
    <scope>NUCLEOTIDE SEQUENCE</scope>
    <source>
        <strain evidence="2">JCM 30078</strain>
    </source>
</reference>
<dbReference type="GO" id="GO:0006974">
    <property type="term" value="P:DNA damage response"/>
    <property type="evidence" value="ECO:0007669"/>
    <property type="project" value="TreeGrafter"/>
</dbReference>
<evidence type="ECO:0000313" key="2">
    <source>
        <dbReference type="EMBL" id="GGK08231.1"/>
    </source>
</evidence>
<dbReference type="InterPro" id="IPR052022">
    <property type="entry name" value="26kDa_periplasmic_antigen"/>
</dbReference>
<gene>
    <name evidence="2" type="ORF">GCM10009304_37950</name>
</gene>
<feature type="chain" id="PRO_5036696046" description="DUF541 domain-containing protein" evidence="1">
    <location>
        <begin position="26"/>
        <end position="233"/>
    </location>
</feature>
<dbReference type="Gene3D" id="3.30.110.170">
    <property type="entry name" value="Protein of unknown function (DUF541), domain 1"/>
    <property type="match status" value="1"/>
</dbReference>
<proteinExistence type="predicted"/>
<dbReference type="EMBL" id="BMPO01000010">
    <property type="protein sequence ID" value="GGK08231.1"/>
    <property type="molecule type" value="Genomic_DNA"/>
</dbReference>
<reference evidence="2" key="1">
    <citation type="journal article" date="2014" name="Int. J. Syst. Evol. Microbiol.">
        <title>Complete genome sequence of Corynebacterium casei LMG S-19264T (=DSM 44701T), isolated from a smear-ripened cheese.</title>
        <authorList>
            <consortium name="US DOE Joint Genome Institute (JGI-PGF)"/>
            <person name="Walter F."/>
            <person name="Albersmeier A."/>
            <person name="Kalinowski J."/>
            <person name="Ruckert C."/>
        </authorList>
    </citation>
    <scope>NUCLEOTIDE SEQUENCE</scope>
    <source>
        <strain evidence="2">JCM 30078</strain>
    </source>
</reference>
<keyword evidence="3" id="KW-1185">Reference proteome</keyword>
<dbReference type="PANTHER" id="PTHR34387:SF1">
    <property type="entry name" value="PERIPLASMIC IMMUNOGENIC PROTEIN"/>
    <property type="match status" value="1"/>
</dbReference>
<dbReference type="RefSeq" id="WP_188985570.1">
    <property type="nucleotide sequence ID" value="NZ_BMPO01000010.1"/>
</dbReference>
<organism evidence="2 3">
    <name type="scientific">Pseudomonas matsuisoli</name>
    <dbReference type="NCBI Taxonomy" id="1515666"/>
    <lineage>
        <taxon>Bacteria</taxon>
        <taxon>Pseudomonadati</taxon>
        <taxon>Pseudomonadota</taxon>
        <taxon>Gammaproteobacteria</taxon>
        <taxon>Pseudomonadales</taxon>
        <taxon>Pseudomonadaceae</taxon>
        <taxon>Pseudomonas</taxon>
    </lineage>
</organism>
<name>A0A917Q437_9PSED</name>